<dbReference type="RefSeq" id="WP_130359906.1">
    <property type="nucleotide sequence ID" value="NZ_SGXC01000002.1"/>
</dbReference>
<feature type="region of interest" description="Disordered" evidence="1">
    <location>
        <begin position="185"/>
        <end position="205"/>
    </location>
</feature>
<dbReference type="SUPFAM" id="SSF53474">
    <property type="entry name" value="alpha/beta-Hydrolases"/>
    <property type="match status" value="1"/>
</dbReference>
<dbReference type="Gene3D" id="3.40.50.1820">
    <property type="entry name" value="alpha/beta hydrolase"/>
    <property type="match status" value="1"/>
</dbReference>
<proteinExistence type="predicted"/>
<keyword evidence="3" id="KW-1185">Reference proteome</keyword>
<dbReference type="Proteomes" id="UP000292445">
    <property type="component" value="Unassembled WGS sequence"/>
</dbReference>
<sequence length="205" mass="22534">MRLQPLIVPGWNNSGPGHWQSLWEACLPRAVRVQQSDWASPDLHAWTATLAAAIEAAQRPPLLIAHSLGCITICHLPLRVREKVAGALLVAPADVERANAPARLRSFCPVPMQTLPFQSVVVASTNDPYCSLDRAREFAEAWGSRFEQLDDAGHINAESGYGEWPQGLKLLAALRRRSHWRIPVAPCRTPPLPPSQAPGHHRPSP</sequence>
<dbReference type="GO" id="GO:0016787">
    <property type="term" value="F:hydrolase activity"/>
    <property type="evidence" value="ECO:0007669"/>
    <property type="project" value="InterPro"/>
</dbReference>
<dbReference type="AlphaFoldDB" id="A0A4Q7NFA3"/>
<dbReference type="InterPro" id="IPR029058">
    <property type="entry name" value="AB_hydrolase_fold"/>
</dbReference>
<gene>
    <name evidence="2" type="ORF">EV675_4470</name>
</gene>
<dbReference type="Pfam" id="PF06821">
    <property type="entry name" value="Ser_hydrolase"/>
    <property type="match status" value="1"/>
</dbReference>
<reference evidence="2 3" key="1">
    <citation type="submission" date="2019-02" db="EMBL/GenBank/DDBJ databases">
        <title>Genomic Encyclopedia of Type Strains, Phase IV (KMG-IV): sequencing the most valuable type-strain genomes for metagenomic binning, comparative biology and taxonomic classification.</title>
        <authorList>
            <person name="Goeker M."/>
        </authorList>
    </citation>
    <scope>NUCLEOTIDE SEQUENCE [LARGE SCALE GENOMIC DNA]</scope>
    <source>
        <strain evidence="2 3">K24</strain>
    </source>
</reference>
<evidence type="ECO:0000313" key="3">
    <source>
        <dbReference type="Proteomes" id="UP000292445"/>
    </source>
</evidence>
<dbReference type="InterPro" id="IPR010662">
    <property type="entry name" value="RBBP9/YdeN"/>
</dbReference>
<accession>A0A4Q7NFA3</accession>
<evidence type="ECO:0000313" key="2">
    <source>
        <dbReference type="EMBL" id="RZS81842.1"/>
    </source>
</evidence>
<dbReference type="OrthoDB" id="9804993at2"/>
<protein>
    <recommendedName>
        <fullName evidence="4">Alpha/beta hydrolase</fullName>
    </recommendedName>
</protein>
<comment type="caution">
    <text evidence="2">The sequence shown here is derived from an EMBL/GenBank/DDBJ whole genome shotgun (WGS) entry which is preliminary data.</text>
</comment>
<evidence type="ECO:0008006" key="4">
    <source>
        <dbReference type="Google" id="ProtNLM"/>
    </source>
</evidence>
<name>A0A4Q7NFA3_9BURK</name>
<evidence type="ECO:0000256" key="1">
    <source>
        <dbReference type="SAM" id="MobiDB-lite"/>
    </source>
</evidence>
<organism evidence="2 3">
    <name type="scientific">Pigmentiphaga kullae</name>
    <dbReference type="NCBI Taxonomy" id="151784"/>
    <lineage>
        <taxon>Bacteria</taxon>
        <taxon>Pseudomonadati</taxon>
        <taxon>Pseudomonadota</taxon>
        <taxon>Betaproteobacteria</taxon>
        <taxon>Burkholderiales</taxon>
        <taxon>Alcaligenaceae</taxon>
        <taxon>Pigmentiphaga</taxon>
    </lineage>
</organism>
<dbReference type="EMBL" id="SGXC01000002">
    <property type="protein sequence ID" value="RZS81842.1"/>
    <property type="molecule type" value="Genomic_DNA"/>
</dbReference>